<keyword evidence="4 7" id="KW-0812">Transmembrane</keyword>
<feature type="transmembrane region" description="Helical" evidence="7">
    <location>
        <begin position="194"/>
        <end position="211"/>
    </location>
</feature>
<evidence type="ECO:0000256" key="3">
    <source>
        <dbReference type="ARBA" id="ARBA00022475"/>
    </source>
</evidence>
<protein>
    <submittedName>
        <fullName evidence="9">NitT/TauT family transport system permease protein</fullName>
    </submittedName>
</protein>
<reference evidence="9 10" key="1">
    <citation type="submission" date="2020-08" db="EMBL/GenBank/DDBJ databases">
        <title>Sequencing the genomes of 1000 actinobacteria strains.</title>
        <authorList>
            <person name="Klenk H.-P."/>
        </authorList>
    </citation>
    <scope>NUCLEOTIDE SEQUENCE [LARGE SCALE GENOMIC DNA]</scope>
    <source>
        <strain evidence="9 10">DSM 45362</strain>
    </source>
</reference>
<dbReference type="RefSeq" id="WP_184835851.1">
    <property type="nucleotide sequence ID" value="NZ_JACHMN010000002.1"/>
</dbReference>
<dbReference type="GO" id="GO:0005886">
    <property type="term" value="C:plasma membrane"/>
    <property type="evidence" value="ECO:0007669"/>
    <property type="project" value="UniProtKB-SubCell"/>
</dbReference>
<keyword evidence="3" id="KW-1003">Cell membrane</keyword>
<keyword evidence="5 7" id="KW-1133">Transmembrane helix</keyword>
<evidence type="ECO:0000259" key="8">
    <source>
        <dbReference type="PROSITE" id="PS50928"/>
    </source>
</evidence>
<dbReference type="PANTHER" id="PTHR30151:SF40">
    <property type="entry name" value="TRANSPORT SYSTEM INTEGRAL MEMBRANE PROTEIN"/>
    <property type="match status" value="1"/>
</dbReference>
<feature type="transmembrane region" description="Helical" evidence="7">
    <location>
        <begin position="152"/>
        <end position="173"/>
    </location>
</feature>
<evidence type="ECO:0000256" key="4">
    <source>
        <dbReference type="ARBA" id="ARBA00022692"/>
    </source>
</evidence>
<feature type="transmembrane region" description="Helical" evidence="7">
    <location>
        <begin position="126"/>
        <end position="146"/>
    </location>
</feature>
<feature type="transmembrane region" description="Helical" evidence="7">
    <location>
        <begin position="95"/>
        <end position="114"/>
    </location>
</feature>
<sequence length="287" mass="30990">MATELRTRDTTLTGLDALELAGRSGRRSLGHRTWAATWPKLVALAIFIGFWQIVVESGWRDPWILPGPAVVGEELWRQLQTANLWEGVFNTMNRALLGFGISVLGGSLLGFAVARVKVLRAGIGSMITALQTLPSVAWFPFAILIFGLNESAIFFVVVMGAAPSIANGVISGIDYVPPIWLRAGKNIGARGLSLYRFVVTPAALPAFIAGLKQGWAFSWRSLMAGELLSIIPGMPALGVQMTAYRDLSNAKGLLATLVVIFFIGILVDAIFGVIERSVRRRRGLAEA</sequence>
<dbReference type="PANTHER" id="PTHR30151">
    <property type="entry name" value="ALKANE SULFONATE ABC TRANSPORTER-RELATED, MEMBRANE SUBUNIT"/>
    <property type="match status" value="1"/>
</dbReference>
<evidence type="ECO:0000256" key="2">
    <source>
        <dbReference type="ARBA" id="ARBA00022448"/>
    </source>
</evidence>
<dbReference type="GO" id="GO:0055085">
    <property type="term" value="P:transmembrane transport"/>
    <property type="evidence" value="ECO:0007669"/>
    <property type="project" value="InterPro"/>
</dbReference>
<feature type="transmembrane region" description="Helical" evidence="7">
    <location>
        <begin position="253"/>
        <end position="274"/>
    </location>
</feature>
<evidence type="ECO:0000313" key="10">
    <source>
        <dbReference type="Proteomes" id="UP000587527"/>
    </source>
</evidence>
<dbReference type="PROSITE" id="PS50928">
    <property type="entry name" value="ABC_TM1"/>
    <property type="match status" value="1"/>
</dbReference>
<evidence type="ECO:0000256" key="6">
    <source>
        <dbReference type="ARBA" id="ARBA00023136"/>
    </source>
</evidence>
<comment type="similarity">
    <text evidence="7">Belongs to the binding-protein-dependent transport system permease family.</text>
</comment>
<evidence type="ECO:0000256" key="7">
    <source>
        <dbReference type="RuleBase" id="RU363032"/>
    </source>
</evidence>
<dbReference type="Proteomes" id="UP000587527">
    <property type="component" value="Unassembled WGS sequence"/>
</dbReference>
<evidence type="ECO:0000313" key="9">
    <source>
        <dbReference type="EMBL" id="MBB5869307.1"/>
    </source>
</evidence>
<comment type="caution">
    <text evidence="9">The sequence shown here is derived from an EMBL/GenBank/DDBJ whole genome shotgun (WGS) entry which is preliminary data.</text>
</comment>
<name>A0A841BJM0_9ACTN</name>
<comment type="subcellular location">
    <subcellularLocation>
        <location evidence="1 7">Cell membrane</location>
        <topology evidence="1 7">Multi-pass membrane protein</topology>
    </subcellularLocation>
</comment>
<accession>A0A841BJM0</accession>
<evidence type="ECO:0000256" key="5">
    <source>
        <dbReference type="ARBA" id="ARBA00022989"/>
    </source>
</evidence>
<dbReference type="InterPro" id="IPR035906">
    <property type="entry name" value="MetI-like_sf"/>
</dbReference>
<proteinExistence type="inferred from homology"/>
<dbReference type="EMBL" id="JACHMN010000002">
    <property type="protein sequence ID" value="MBB5869307.1"/>
    <property type="molecule type" value="Genomic_DNA"/>
</dbReference>
<evidence type="ECO:0000256" key="1">
    <source>
        <dbReference type="ARBA" id="ARBA00004651"/>
    </source>
</evidence>
<feature type="transmembrane region" description="Helical" evidence="7">
    <location>
        <begin position="33"/>
        <end position="54"/>
    </location>
</feature>
<feature type="domain" description="ABC transmembrane type-1" evidence="8">
    <location>
        <begin position="88"/>
        <end position="271"/>
    </location>
</feature>
<dbReference type="CDD" id="cd06261">
    <property type="entry name" value="TM_PBP2"/>
    <property type="match status" value="1"/>
</dbReference>
<organism evidence="9 10">
    <name type="scientific">Allocatelliglobosispora scoriae</name>
    <dbReference type="NCBI Taxonomy" id="643052"/>
    <lineage>
        <taxon>Bacteria</taxon>
        <taxon>Bacillati</taxon>
        <taxon>Actinomycetota</taxon>
        <taxon>Actinomycetes</taxon>
        <taxon>Micromonosporales</taxon>
        <taxon>Micromonosporaceae</taxon>
        <taxon>Allocatelliglobosispora</taxon>
    </lineage>
</organism>
<gene>
    <name evidence="9" type="ORF">F4553_002686</name>
</gene>
<keyword evidence="2 7" id="KW-0813">Transport</keyword>
<keyword evidence="6 7" id="KW-0472">Membrane</keyword>
<dbReference type="Gene3D" id="1.10.3720.10">
    <property type="entry name" value="MetI-like"/>
    <property type="match status" value="1"/>
</dbReference>
<keyword evidence="10" id="KW-1185">Reference proteome</keyword>
<dbReference type="InterPro" id="IPR000515">
    <property type="entry name" value="MetI-like"/>
</dbReference>
<dbReference type="Pfam" id="PF00528">
    <property type="entry name" value="BPD_transp_1"/>
    <property type="match status" value="1"/>
</dbReference>
<dbReference type="SUPFAM" id="SSF161098">
    <property type="entry name" value="MetI-like"/>
    <property type="match status" value="1"/>
</dbReference>
<dbReference type="AlphaFoldDB" id="A0A841BJM0"/>